<sequence length="116" mass="14095">MNEVIRDRGNIKWKTSLMLPETVTHLKNYFLEEYYKEEELEMDEQHLQEMDQLMLEAMEFSYALRFDVYQNGHMVNVKGKIHYMDEKQRILRVMDEDDQLHILRIPAIKDISKAEE</sequence>
<reference evidence="1" key="1">
    <citation type="submission" date="2023-07" db="EMBL/GenBank/DDBJ databases">
        <title>Fictibacillus sp. isolated from freshwater pond.</title>
        <authorList>
            <person name="Kirdat K."/>
            <person name="Bhat A."/>
            <person name="Mourya A."/>
            <person name="Yadav A."/>
        </authorList>
    </citation>
    <scope>NUCLEOTIDE SEQUENCE</scope>
    <source>
        <strain evidence="1">NE201</strain>
    </source>
</reference>
<name>A0ABT8HUZ1_9BACL</name>
<accession>A0ABT8HUZ1</accession>
<dbReference type="EMBL" id="JAUHTR010000003">
    <property type="protein sequence ID" value="MDN4524598.1"/>
    <property type="molecule type" value="Genomic_DNA"/>
</dbReference>
<protein>
    <submittedName>
        <fullName evidence="1">YolD-like family protein</fullName>
    </submittedName>
</protein>
<organism evidence="1 2">
    <name type="scientific">Fictibacillus fluitans</name>
    <dbReference type="NCBI Taxonomy" id="3058422"/>
    <lineage>
        <taxon>Bacteria</taxon>
        <taxon>Bacillati</taxon>
        <taxon>Bacillota</taxon>
        <taxon>Bacilli</taxon>
        <taxon>Bacillales</taxon>
        <taxon>Fictibacillaceae</taxon>
        <taxon>Fictibacillus</taxon>
    </lineage>
</organism>
<keyword evidence="2" id="KW-1185">Reference proteome</keyword>
<dbReference type="Pfam" id="PF08863">
    <property type="entry name" value="YolD"/>
    <property type="match status" value="1"/>
</dbReference>
<dbReference type="Proteomes" id="UP001172721">
    <property type="component" value="Unassembled WGS sequence"/>
</dbReference>
<dbReference type="InterPro" id="IPR014962">
    <property type="entry name" value="YolD"/>
</dbReference>
<evidence type="ECO:0000313" key="1">
    <source>
        <dbReference type="EMBL" id="MDN4524598.1"/>
    </source>
</evidence>
<comment type="caution">
    <text evidence="1">The sequence shown here is derived from an EMBL/GenBank/DDBJ whole genome shotgun (WGS) entry which is preliminary data.</text>
</comment>
<gene>
    <name evidence="1" type="ORF">QYB97_08935</name>
</gene>
<proteinExistence type="predicted"/>
<evidence type="ECO:0000313" key="2">
    <source>
        <dbReference type="Proteomes" id="UP001172721"/>
    </source>
</evidence>
<dbReference type="PANTHER" id="PTHR40051:SF1">
    <property type="entry name" value="YOLD-LIKE FAMILY PROTEIN"/>
    <property type="match status" value="1"/>
</dbReference>
<dbReference type="RefSeq" id="WP_301165638.1">
    <property type="nucleotide sequence ID" value="NZ_JAUHTR010000003.1"/>
</dbReference>
<dbReference type="PANTHER" id="PTHR40051">
    <property type="entry name" value="IG HYPOTHETICAL 15966"/>
    <property type="match status" value="1"/>
</dbReference>